<dbReference type="InterPro" id="IPR007345">
    <property type="entry name" value="Polysacch_pyruvyl_Trfase"/>
</dbReference>
<organism evidence="2 3">
    <name type="scientific">Paenibacillus phyllosphaerae</name>
    <dbReference type="NCBI Taxonomy" id="274593"/>
    <lineage>
        <taxon>Bacteria</taxon>
        <taxon>Bacillati</taxon>
        <taxon>Bacillota</taxon>
        <taxon>Bacilli</taxon>
        <taxon>Bacillales</taxon>
        <taxon>Paenibacillaceae</taxon>
        <taxon>Paenibacillus</taxon>
    </lineage>
</organism>
<keyword evidence="3" id="KW-1185">Reference proteome</keyword>
<evidence type="ECO:0000313" key="2">
    <source>
        <dbReference type="EMBL" id="MBB3109801.1"/>
    </source>
</evidence>
<dbReference type="Pfam" id="PF04230">
    <property type="entry name" value="PS_pyruv_trans"/>
    <property type="match status" value="1"/>
</dbReference>
<accession>A0A7W5AWZ7</accession>
<evidence type="ECO:0000313" key="3">
    <source>
        <dbReference type="Proteomes" id="UP000570361"/>
    </source>
</evidence>
<feature type="domain" description="Polysaccharide pyruvyl transferase" evidence="1">
    <location>
        <begin position="14"/>
        <end position="290"/>
    </location>
</feature>
<comment type="caution">
    <text evidence="2">The sequence shown here is derived from an EMBL/GenBank/DDBJ whole genome shotgun (WGS) entry which is preliminary data.</text>
</comment>
<protein>
    <recommendedName>
        <fullName evidence="1">Polysaccharide pyruvyl transferase domain-containing protein</fullName>
    </recommendedName>
</protein>
<dbReference type="AlphaFoldDB" id="A0A7W5AWZ7"/>
<gene>
    <name evidence="2" type="ORF">FHS18_001864</name>
</gene>
<name>A0A7W5AWZ7_9BACL</name>
<dbReference type="EMBL" id="JACHXK010000003">
    <property type="protein sequence ID" value="MBB3109801.1"/>
    <property type="molecule type" value="Genomic_DNA"/>
</dbReference>
<dbReference type="Proteomes" id="UP000570361">
    <property type="component" value="Unassembled WGS sequence"/>
</dbReference>
<evidence type="ECO:0000259" key="1">
    <source>
        <dbReference type="Pfam" id="PF04230"/>
    </source>
</evidence>
<reference evidence="2 3" key="1">
    <citation type="submission" date="2020-08" db="EMBL/GenBank/DDBJ databases">
        <title>Genomic Encyclopedia of Type Strains, Phase III (KMG-III): the genomes of soil and plant-associated and newly described type strains.</title>
        <authorList>
            <person name="Whitman W."/>
        </authorList>
    </citation>
    <scope>NUCLEOTIDE SEQUENCE [LARGE SCALE GENOMIC DNA]</scope>
    <source>
        <strain evidence="2 3">CECT 5862</strain>
    </source>
</reference>
<dbReference type="RefSeq" id="WP_183599226.1">
    <property type="nucleotide sequence ID" value="NZ_JACHXK010000003.1"/>
</dbReference>
<proteinExistence type="predicted"/>
<dbReference type="PANTHER" id="PTHR36836:SF1">
    <property type="entry name" value="COLANIC ACID BIOSYNTHESIS PROTEIN WCAK"/>
    <property type="match status" value="1"/>
</dbReference>
<dbReference type="PANTHER" id="PTHR36836">
    <property type="entry name" value="COLANIC ACID BIOSYNTHESIS PROTEIN WCAK"/>
    <property type="match status" value="1"/>
</dbReference>
<sequence>MRSILYLGWIGFHNLGDEWMWEVFRDLAADYVDDGQARVIPSVPGVDWKNVGLYDTVVLGGGSLLIPGYVELMHEALERGKQAVIWGSGHDRLHRLLTGPDGGAMPDRAVESEPYRKKLAELLKHSAYSGVRGPWTIDYLESLGAPVERVAISGDPALLMTSSLGAAEVSRQKRGRGASPVIGINWGTSYNKIYGGNETEVEEALALAGKALINQGYRLYLYGVWGPDGEALTRLYRKIGDPEHATLDTKVYKASEYVQLLSEFTATINFKLHANLLSAAANVPFVCIGYRFKSFDLMTALGLADYIVAANDPRLADRLVERSVSASTQFRLFAEKLEVARTAAQDSLTRPFREGIL</sequence>